<dbReference type="GO" id="GO:0003700">
    <property type="term" value="F:DNA-binding transcription factor activity"/>
    <property type="evidence" value="ECO:0007669"/>
    <property type="project" value="InterPro"/>
</dbReference>
<proteinExistence type="predicted"/>
<gene>
    <name evidence="2" type="ORF">SAMN05216555_103149</name>
</gene>
<feature type="compositionally biased region" description="Low complexity" evidence="1">
    <location>
        <begin position="1"/>
        <end position="10"/>
    </location>
</feature>
<protein>
    <submittedName>
        <fullName evidence="2">DNA-binding transcriptional regulator, MarR family</fullName>
    </submittedName>
</protein>
<dbReference type="STRING" id="1045773.SAMN05216555_103149"/>
<dbReference type="RefSeq" id="WP_074587424.1">
    <property type="nucleotide sequence ID" value="NZ_FNEI01000003.1"/>
</dbReference>
<dbReference type="GO" id="GO:0006950">
    <property type="term" value="P:response to stress"/>
    <property type="evidence" value="ECO:0007669"/>
    <property type="project" value="TreeGrafter"/>
</dbReference>
<sequence>MPHNGDGSAGPPAPDPGAPSRVQPSPGMQSPAQELVRLLQEFTLEANRYADTAGGRHGMHRTDLNALAVIMRHSAAEREVTPGLLRSELHLSSPATTALVDRLCASGHVVRERLGTDRRQVQLRMTPKAYKDGSAMFMPLAAAMGQAMASYSAGELELVHRFMADMLAATVAARQEPASPEPGGPEPASPEPDGGRPPSGRAG</sequence>
<reference evidence="3" key="1">
    <citation type="submission" date="2016-10" db="EMBL/GenBank/DDBJ databases">
        <authorList>
            <person name="Varghese N."/>
            <person name="Submissions S."/>
        </authorList>
    </citation>
    <scope>NUCLEOTIDE SEQUENCE [LARGE SCALE GENOMIC DNA]</scope>
    <source>
        <strain evidence="3">CGMCC 1.10783</strain>
    </source>
</reference>
<dbReference type="PANTHER" id="PTHR33164">
    <property type="entry name" value="TRANSCRIPTIONAL REGULATOR, MARR FAMILY"/>
    <property type="match status" value="1"/>
</dbReference>
<evidence type="ECO:0000256" key="1">
    <source>
        <dbReference type="SAM" id="MobiDB-lite"/>
    </source>
</evidence>
<name>A0A1G8LRR9_9MICC</name>
<feature type="region of interest" description="Disordered" evidence="1">
    <location>
        <begin position="1"/>
        <end position="30"/>
    </location>
</feature>
<feature type="compositionally biased region" description="Pro residues" evidence="1">
    <location>
        <begin position="179"/>
        <end position="190"/>
    </location>
</feature>
<dbReference type="EMBL" id="FNEI01000003">
    <property type="protein sequence ID" value="SDI58187.1"/>
    <property type="molecule type" value="Genomic_DNA"/>
</dbReference>
<dbReference type="Proteomes" id="UP000182130">
    <property type="component" value="Unassembled WGS sequence"/>
</dbReference>
<dbReference type="InterPro" id="IPR036388">
    <property type="entry name" value="WH-like_DNA-bd_sf"/>
</dbReference>
<dbReference type="SMART" id="SM00347">
    <property type="entry name" value="HTH_MARR"/>
    <property type="match status" value="1"/>
</dbReference>
<evidence type="ECO:0000313" key="2">
    <source>
        <dbReference type="EMBL" id="SDI58187.1"/>
    </source>
</evidence>
<dbReference type="PROSITE" id="PS50995">
    <property type="entry name" value="HTH_MARR_2"/>
    <property type="match status" value="1"/>
</dbReference>
<dbReference type="InterPro" id="IPR039422">
    <property type="entry name" value="MarR/SlyA-like"/>
</dbReference>
<dbReference type="Gene3D" id="1.10.10.10">
    <property type="entry name" value="Winged helix-like DNA-binding domain superfamily/Winged helix DNA-binding domain"/>
    <property type="match status" value="1"/>
</dbReference>
<dbReference type="SUPFAM" id="SSF46785">
    <property type="entry name" value="Winged helix' DNA-binding domain"/>
    <property type="match status" value="1"/>
</dbReference>
<organism evidence="2 3">
    <name type="scientific">Arthrobacter cupressi</name>
    <dbReference type="NCBI Taxonomy" id="1045773"/>
    <lineage>
        <taxon>Bacteria</taxon>
        <taxon>Bacillati</taxon>
        <taxon>Actinomycetota</taxon>
        <taxon>Actinomycetes</taxon>
        <taxon>Micrococcales</taxon>
        <taxon>Micrococcaceae</taxon>
        <taxon>Arthrobacter</taxon>
    </lineage>
</organism>
<dbReference type="PANTHER" id="PTHR33164:SF106">
    <property type="entry name" value="TRANSCRIPTIONAL REGULATORY PROTEIN"/>
    <property type="match status" value="1"/>
</dbReference>
<keyword evidence="2" id="KW-0238">DNA-binding</keyword>
<dbReference type="AlphaFoldDB" id="A0A1G8LRR9"/>
<dbReference type="InterPro" id="IPR000835">
    <property type="entry name" value="HTH_MarR-typ"/>
</dbReference>
<dbReference type="InterPro" id="IPR036390">
    <property type="entry name" value="WH_DNA-bd_sf"/>
</dbReference>
<dbReference type="Pfam" id="PF12802">
    <property type="entry name" value="MarR_2"/>
    <property type="match status" value="1"/>
</dbReference>
<accession>A0A1G8LRR9</accession>
<keyword evidence="3" id="KW-1185">Reference proteome</keyword>
<feature type="region of interest" description="Disordered" evidence="1">
    <location>
        <begin position="173"/>
        <end position="203"/>
    </location>
</feature>
<evidence type="ECO:0000313" key="3">
    <source>
        <dbReference type="Proteomes" id="UP000182130"/>
    </source>
</evidence>
<dbReference type="GO" id="GO:0003677">
    <property type="term" value="F:DNA binding"/>
    <property type="evidence" value="ECO:0007669"/>
    <property type="project" value="UniProtKB-KW"/>
</dbReference>